<evidence type="ECO:0000256" key="1">
    <source>
        <dbReference type="SAM" id="Phobius"/>
    </source>
</evidence>
<proteinExistence type="predicted"/>
<accession>A0A5C3LFC6</accession>
<gene>
    <name evidence="2" type="ORF">BDQ12DRAFT_671536</name>
</gene>
<keyword evidence="1" id="KW-1133">Transmembrane helix</keyword>
<feature type="transmembrane region" description="Helical" evidence="1">
    <location>
        <begin position="101"/>
        <end position="119"/>
    </location>
</feature>
<organism evidence="2 3">
    <name type="scientific">Crucibulum laeve</name>
    <dbReference type="NCBI Taxonomy" id="68775"/>
    <lineage>
        <taxon>Eukaryota</taxon>
        <taxon>Fungi</taxon>
        <taxon>Dikarya</taxon>
        <taxon>Basidiomycota</taxon>
        <taxon>Agaricomycotina</taxon>
        <taxon>Agaricomycetes</taxon>
        <taxon>Agaricomycetidae</taxon>
        <taxon>Agaricales</taxon>
        <taxon>Agaricineae</taxon>
        <taxon>Nidulariaceae</taxon>
        <taxon>Crucibulum</taxon>
    </lineage>
</organism>
<feature type="transmembrane region" description="Helical" evidence="1">
    <location>
        <begin position="21"/>
        <end position="40"/>
    </location>
</feature>
<sequence length="211" mass="23597">MISTVTTHEKWVSYFRDHLKTLFTAIHLIVALGIPLLYSISFNLRPDPSQWSGQREQSFAVDPDIELAPVRSNFDDGITVDVAIIEAFKVKIEIITSHWQMIQFGSGVLIAAALTIPQLQTSYPDTQSLGLSSFFSALCGLAALLFTFIYLSNKELLVNPTTIVQWSQSPLGYAVDSRHLVLMSPFFSRYGIYQLLLQTLSQTRAAVPLQQ</sequence>
<reference evidence="2 3" key="1">
    <citation type="journal article" date="2019" name="Nat. Ecol. Evol.">
        <title>Megaphylogeny resolves global patterns of mushroom evolution.</title>
        <authorList>
            <person name="Varga T."/>
            <person name="Krizsan K."/>
            <person name="Foldi C."/>
            <person name="Dima B."/>
            <person name="Sanchez-Garcia M."/>
            <person name="Sanchez-Ramirez S."/>
            <person name="Szollosi G.J."/>
            <person name="Szarkandi J.G."/>
            <person name="Papp V."/>
            <person name="Albert L."/>
            <person name="Andreopoulos W."/>
            <person name="Angelini C."/>
            <person name="Antonin V."/>
            <person name="Barry K.W."/>
            <person name="Bougher N.L."/>
            <person name="Buchanan P."/>
            <person name="Buyck B."/>
            <person name="Bense V."/>
            <person name="Catcheside P."/>
            <person name="Chovatia M."/>
            <person name="Cooper J."/>
            <person name="Damon W."/>
            <person name="Desjardin D."/>
            <person name="Finy P."/>
            <person name="Geml J."/>
            <person name="Haridas S."/>
            <person name="Hughes K."/>
            <person name="Justo A."/>
            <person name="Karasinski D."/>
            <person name="Kautmanova I."/>
            <person name="Kiss B."/>
            <person name="Kocsube S."/>
            <person name="Kotiranta H."/>
            <person name="LaButti K.M."/>
            <person name="Lechner B.E."/>
            <person name="Liimatainen K."/>
            <person name="Lipzen A."/>
            <person name="Lukacs Z."/>
            <person name="Mihaltcheva S."/>
            <person name="Morgado L.N."/>
            <person name="Niskanen T."/>
            <person name="Noordeloos M.E."/>
            <person name="Ohm R.A."/>
            <person name="Ortiz-Santana B."/>
            <person name="Ovrebo C."/>
            <person name="Racz N."/>
            <person name="Riley R."/>
            <person name="Savchenko A."/>
            <person name="Shiryaev A."/>
            <person name="Soop K."/>
            <person name="Spirin V."/>
            <person name="Szebenyi C."/>
            <person name="Tomsovsky M."/>
            <person name="Tulloss R.E."/>
            <person name="Uehling J."/>
            <person name="Grigoriev I.V."/>
            <person name="Vagvolgyi C."/>
            <person name="Papp T."/>
            <person name="Martin F.M."/>
            <person name="Miettinen O."/>
            <person name="Hibbett D.S."/>
            <person name="Nagy L.G."/>
        </authorList>
    </citation>
    <scope>NUCLEOTIDE SEQUENCE [LARGE SCALE GENOMIC DNA]</scope>
    <source>
        <strain evidence="2 3">CBS 166.37</strain>
    </source>
</reference>
<feature type="transmembrane region" description="Helical" evidence="1">
    <location>
        <begin position="131"/>
        <end position="151"/>
    </location>
</feature>
<dbReference type="EMBL" id="ML213701">
    <property type="protein sequence ID" value="TFK31849.1"/>
    <property type="molecule type" value="Genomic_DNA"/>
</dbReference>
<name>A0A5C3LFC6_9AGAR</name>
<keyword evidence="1" id="KW-0812">Transmembrane</keyword>
<dbReference type="AlphaFoldDB" id="A0A5C3LFC6"/>
<keyword evidence="1" id="KW-0472">Membrane</keyword>
<protein>
    <submittedName>
        <fullName evidence="2">Uncharacterized protein</fullName>
    </submittedName>
</protein>
<evidence type="ECO:0000313" key="3">
    <source>
        <dbReference type="Proteomes" id="UP000308652"/>
    </source>
</evidence>
<evidence type="ECO:0000313" key="2">
    <source>
        <dbReference type="EMBL" id="TFK31849.1"/>
    </source>
</evidence>
<keyword evidence="3" id="KW-1185">Reference proteome</keyword>
<dbReference type="Proteomes" id="UP000308652">
    <property type="component" value="Unassembled WGS sequence"/>
</dbReference>